<dbReference type="GO" id="GO:0004373">
    <property type="term" value="F:alpha-1,4-glucan glucosyltransferase (UDP-glucose donor) activity"/>
    <property type="evidence" value="ECO:0007669"/>
    <property type="project" value="InterPro"/>
</dbReference>
<gene>
    <name evidence="7" type="primary">glgA</name>
    <name evidence="10" type="ORF">COT99_00680</name>
</gene>
<comment type="function">
    <text evidence="2 7">Synthesizes alpha-1,4-glucan chains using ADP-glucose.</text>
</comment>
<comment type="pathway">
    <text evidence="7">Glycan biosynthesis; glycogen biosynthesis.</text>
</comment>
<dbReference type="HAMAP" id="MF_00484">
    <property type="entry name" value="Glycogen_synth"/>
    <property type="match status" value="1"/>
</dbReference>
<evidence type="ECO:0000256" key="3">
    <source>
        <dbReference type="ARBA" id="ARBA00010281"/>
    </source>
</evidence>
<comment type="catalytic activity">
    <reaction evidence="1 7">
        <text>[(1-&gt;4)-alpha-D-glucosyl](n) + ADP-alpha-D-glucose = [(1-&gt;4)-alpha-D-glucosyl](n+1) + ADP + H(+)</text>
        <dbReference type="Rhea" id="RHEA:18189"/>
        <dbReference type="Rhea" id="RHEA-COMP:9584"/>
        <dbReference type="Rhea" id="RHEA-COMP:9587"/>
        <dbReference type="ChEBI" id="CHEBI:15378"/>
        <dbReference type="ChEBI" id="CHEBI:15444"/>
        <dbReference type="ChEBI" id="CHEBI:57498"/>
        <dbReference type="ChEBI" id="CHEBI:456216"/>
        <dbReference type="EC" id="2.4.1.21"/>
    </reaction>
</comment>
<evidence type="ECO:0000259" key="9">
    <source>
        <dbReference type="Pfam" id="PF08323"/>
    </source>
</evidence>
<dbReference type="PANTHER" id="PTHR45825">
    <property type="entry name" value="GRANULE-BOUND STARCH SYNTHASE 1, CHLOROPLASTIC/AMYLOPLASTIC"/>
    <property type="match status" value="1"/>
</dbReference>
<dbReference type="SUPFAM" id="SSF53756">
    <property type="entry name" value="UDP-Glycosyltransferase/glycogen phosphorylase"/>
    <property type="match status" value="1"/>
</dbReference>
<feature type="domain" description="Glycosyl transferase family 1" evidence="8">
    <location>
        <begin position="292"/>
        <end position="459"/>
    </location>
</feature>
<dbReference type="InterPro" id="IPR011835">
    <property type="entry name" value="GS/SS"/>
</dbReference>
<dbReference type="GO" id="GO:0009011">
    <property type="term" value="F:alpha-1,4-glucan glucosyltransferase (ADP-glucose donor) activity"/>
    <property type="evidence" value="ECO:0007669"/>
    <property type="project" value="UniProtKB-UniRule"/>
</dbReference>
<dbReference type="AlphaFoldDB" id="A0A2H0V324"/>
<name>A0A2H0V324_9BACT</name>
<reference evidence="11" key="1">
    <citation type="submission" date="2017-09" db="EMBL/GenBank/DDBJ databases">
        <title>Depth-based differentiation of microbial function through sediment-hosted aquifers and enrichment of novel symbionts in the deep terrestrial subsurface.</title>
        <authorList>
            <person name="Probst A.J."/>
            <person name="Ladd B."/>
            <person name="Jarett J.K."/>
            <person name="Geller-Mcgrath D.E."/>
            <person name="Sieber C.M.K."/>
            <person name="Emerson J.B."/>
            <person name="Anantharaman K."/>
            <person name="Thomas B.C."/>
            <person name="Malmstrom R."/>
            <person name="Stieglmeier M."/>
            <person name="Klingl A."/>
            <person name="Woyke T."/>
            <person name="Ryan C.M."/>
            <person name="Banfield J.F."/>
        </authorList>
    </citation>
    <scope>NUCLEOTIDE SEQUENCE [LARGE SCALE GENOMIC DNA]</scope>
</reference>
<comment type="caution">
    <text evidence="10">The sequence shown here is derived from an EMBL/GenBank/DDBJ whole genome shotgun (WGS) entry which is preliminary data.</text>
</comment>
<evidence type="ECO:0000259" key="8">
    <source>
        <dbReference type="Pfam" id="PF00534"/>
    </source>
</evidence>
<organism evidence="10 11">
    <name type="scientific">Candidatus Falkowbacteria bacterium CG10_big_fil_rev_8_21_14_0_10_43_10</name>
    <dbReference type="NCBI Taxonomy" id="1974567"/>
    <lineage>
        <taxon>Bacteria</taxon>
        <taxon>Candidatus Falkowiibacteriota</taxon>
    </lineage>
</organism>
<dbReference type="EMBL" id="PFAR01000009">
    <property type="protein sequence ID" value="PIR93448.1"/>
    <property type="molecule type" value="Genomic_DNA"/>
</dbReference>
<dbReference type="PANTHER" id="PTHR45825:SF11">
    <property type="entry name" value="ALPHA AMYLASE DOMAIN-CONTAINING PROTEIN"/>
    <property type="match status" value="1"/>
</dbReference>
<dbReference type="EC" id="2.4.1.21" evidence="7"/>
<accession>A0A2H0V324</accession>
<evidence type="ECO:0000256" key="1">
    <source>
        <dbReference type="ARBA" id="ARBA00001478"/>
    </source>
</evidence>
<evidence type="ECO:0000313" key="10">
    <source>
        <dbReference type="EMBL" id="PIR93448.1"/>
    </source>
</evidence>
<dbReference type="UniPathway" id="UPA00164"/>
<dbReference type="InterPro" id="IPR013534">
    <property type="entry name" value="Starch_synth_cat_dom"/>
</dbReference>
<protein>
    <recommendedName>
        <fullName evidence="7">Glycogen synthase</fullName>
        <ecNumber evidence="7">2.4.1.21</ecNumber>
    </recommendedName>
    <alternativeName>
        <fullName evidence="7">Starch [bacterial glycogen] synthase</fullName>
    </alternativeName>
</protein>
<feature type="binding site" evidence="7">
    <location>
        <position position="18"/>
    </location>
    <ligand>
        <name>ADP-alpha-D-glucose</name>
        <dbReference type="ChEBI" id="CHEBI:57498"/>
    </ligand>
</feature>
<evidence type="ECO:0000256" key="7">
    <source>
        <dbReference type="HAMAP-Rule" id="MF_00484"/>
    </source>
</evidence>
<dbReference type="CDD" id="cd03791">
    <property type="entry name" value="GT5_Glycogen_synthase_DULL1-like"/>
    <property type="match status" value="1"/>
</dbReference>
<proteinExistence type="inferred from homology"/>
<dbReference type="InterPro" id="IPR001296">
    <property type="entry name" value="Glyco_trans_1"/>
</dbReference>
<dbReference type="Gene3D" id="3.40.50.2000">
    <property type="entry name" value="Glycogen Phosphorylase B"/>
    <property type="match status" value="2"/>
</dbReference>
<dbReference type="Pfam" id="PF08323">
    <property type="entry name" value="Glyco_transf_5"/>
    <property type="match status" value="1"/>
</dbReference>
<comment type="similarity">
    <text evidence="3 7">Belongs to the glycosyltransferase 1 family. Bacterial/plant glycogen synthase subfamily.</text>
</comment>
<dbReference type="GO" id="GO:0005978">
    <property type="term" value="P:glycogen biosynthetic process"/>
    <property type="evidence" value="ECO:0007669"/>
    <property type="project" value="UniProtKB-UniRule"/>
</dbReference>
<evidence type="ECO:0000256" key="4">
    <source>
        <dbReference type="ARBA" id="ARBA00022676"/>
    </source>
</evidence>
<evidence type="ECO:0000256" key="2">
    <source>
        <dbReference type="ARBA" id="ARBA00002764"/>
    </source>
</evidence>
<dbReference type="Pfam" id="PF00534">
    <property type="entry name" value="Glycos_transf_1"/>
    <property type="match status" value="1"/>
</dbReference>
<dbReference type="Proteomes" id="UP000228626">
    <property type="component" value="Unassembled WGS sequence"/>
</dbReference>
<keyword evidence="6 7" id="KW-0320">Glycogen biosynthesis</keyword>
<feature type="domain" description="Starch synthase catalytic" evidence="9">
    <location>
        <begin position="5"/>
        <end position="244"/>
    </location>
</feature>
<keyword evidence="4 7" id="KW-0328">Glycosyltransferase</keyword>
<evidence type="ECO:0000256" key="6">
    <source>
        <dbReference type="ARBA" id="ARBA00023056"/>
    </source>
</evidence>
<evidence type="ECO:0000256" key="5">
    <source>
        <dbReference type="ARBA" id="ARBA00022679"/>
    </source>
</evidence>
<sequence length="491" mass="56759">MKPLKIIHIASEVDPFSKTGGLADVARSLPKAQKRLGYDVCVITPMYGQIIDKEKQGIELIEQNIKLHVNSEDIVNINIYRGYLMQGLPVYFIENTKYFSKRKSLYGSSRENSRFMVFNAGVLRLISMLDLKPDIIHCHDWHTGLIPYYIKTKFHYAKKLGETKTIYTIHNLVFQMGMNWWEVPSDHKDYGKTKLPHLDSLDIKYINFAKRAIMNADIINAVSEHYAEEILTKKFGQDLQRILKNRQHKLYGIVNGIDYNELNPATDPGLHKNFNYKNAPAGKRDNKKILQKKFNLPADPNIPIIIMTSRIVYQKGFTLILNIMEHILALNLQFIVIGAGDKKYITELQKFSKKYPDKLAVIPSHEENQKYETLTYAGGDIFLLPSHHEPCGLNQMSAMRYGCVPIVHRVGGLYDTVTDYDPAEKNGTGFVFNIFNGYELYGAIVRAVEIFKNKRRWKELVRRDMRESNSWEIPAKKYIDLYRTAINIKEK</sequence>
<dbReference type="NCBIfam" id="TIGR02095">
    <property type="entry name" value="glgA"/>
    <property type="match status" value="1"/>
</dbReference>
<keyword evidence="5 7" id="KW-0808">Transferase</keyword>
<evidence type="ECO:0000313" key="11">
    <source>
        <dbReference type="Proteomes" id="UP000228626"/>
    </source>
</evidence>